<evidence type="ECO:0000259" key="3">
    <source>
        <dbReference type="Pfam" id="PF11847"/>
    </source>
</evidence>
<reference evidence="5 6" key="1">
    <citation type="submission" date="2018-04" db="EMBL/GenBank/DDBJ databases">
        <title>Novel actinobacteria from marine sediment.</title>
        <authorList>
            <person name="Ng Z.Y."/>
            <person name="Tan G.Y.A."/>
        </authorList>
    </citation>
    <scope>NUCLEOTIDE SEQUENCE [LARGE SCALE GENOMIC DNA]</scope>
    <source>
        <strain evidence="5 6">TPS81</strain>
    </source>
</reference>
<organism evidence="5 6">
    <name type="scientific">Marinitenerispora sediminis</name>
    <dbReference type="NCBI Taxonomy" id="1931232"/>
    <lineage>
        <taxon>Bacteria</taxon>
        <taxon>Bacillati</taxon>
        <taxon>Actinomycetota</taxon>
        <taxon>Actinomycetes</taxon>
        <taxon>Streptosporangiales</taxon>
        <taxon>Nocardiopsidaceae</taxon>
        <taxon>Marinitenerispora</taxon>
    </lineage>
</organism>
<feature type="transmembrane region" description="Helical" evidence="2">
    <location>
        <begin position="325"/>
        <end position="343"/>
    </location>
</feature>
<dbReference type="Pfam" id="PF24607">
    <property type="entry name" value="CBM_AftD"/>
    <property type="match status" value="1"/>
</dbReference>
<dbReference type="GO" id="GO:0016740">
    <property type="term" value="F:transferase activity"/>
    <property type="evidence" value="ECO:0007669"/>
    <property type="project" value="InterPro"/>
</dbReference>
<dbReference type="Pfam" id="PF11847">
    <property type="entry name" value="GT-C_AftD"/>
    <property type="match status" value="1"/>
</dbReference>
<dbReference type="InterPro" id="IPR056997">
    <property type="entry name" value="CBM_AftD"/>
</dbReference>
<dbReference type="InterPro" id="IPR021798">
    <property type="entry name" value="AftD_N"/>
</dbReference>
<dbReference type="OrthoDB" id="5242711at2"/>
<feature type="transmembrane region" description="Helical" evidence="2">
    <location>
        <begin position="248"/>
        <end position="268"/>
    </location>
</feature>
<protein>
    <submittedName>
        <fullName evidence="5">DUF3367 domain-containing protein</fullName>
    </submittedName>
</protein>
<evidence type="ECO:0000256" key="1">
    <source>
        <dbReference type="SAM" id="MobiDB-lite"/>
    </source>
</evidence>
<keyword evidence="2" id="KW-0472">Membrane</keyword>
<feature type="transmembrane region" description="Helical" evidence="2">
    <location>
        <begin position="127"/>
        <end position="144"/>
    </location>
</feature>
<feature type="transmembrane region" description="Helical" evidence="2">
    <location>
        <begin position="1355"/>
        <end position="1379"/>
    </location>
</feature>
<accession>A0A368TAP0</accession>
<feature type="transmembrane region" description="Helical" evidence="2">
    <location>
        <begin position="350"/>
        <end position="367"/>
    </location>
</feature>
<proteinExistence type="predicted"/>
<comment type="caution">
    <text evidence="5">The sequence shown here is derived from an EMBL/GenBank/DDBJ whole genome shotgun (WGS) entry which is preliminary data.</text>
</comment>
<evidence type="ECO:0000313" key="5">
    <source>
        <dbReference type="EMBL" id="RCV62002.1"/>
    </source>
</evidence>
<sequence>MTSPTPGSGPAEPSGSTPPGAPPSRPAAGGAAARPVDRALVRRLELFAVCVLLTALTLSTDPGRILGDTKIDLTVNPLGFLDRALHLWDAAYFGQVQNQAYGYLFPNGPFHALLVGAGMPEWLVQRVWAAALLCAAFLGVVRLAREFGIGSAHARIVAGLGYALAPRVLTLLSYNSAELQPTLLLPWILLPLVHGARSGRSPLRAAALSAVAFLCCGGTNAAAELAVLVVPLLYLLTRTPGPRRRRLLGYWLAAVGLVSMWWLVPLLLMGRYVFSFMPFTEDAATTTSVTTLVNVLRGTANWMGYVPAQGVTALPAGAELAAEPWLVAATALVAGLGLAGLLGRRTPERTFLLASLLTGTAVVAAGYTGDLTGPFAPAVRDALDGALAPFRNIHKFDALIRLPLALGLARLPAAAAAARAARPPHRPTGGATVPPPAAVRRYTAGLCAVAVLTTLTPAAGAGLAAPGGFEEVPVYWREATAWIDARGGTGMTMAVPGSARGEYLWGRPMDEPMQPLMESPWTNHQIIPWGSAGVSRLLHEIDQRLSSGRGSPGLADALARMGVTHLLVRNDLQRVGNNGGWPARVHQALADSPGIEYARGFGPVVGALDALPASAWFDQPYQAVEVYTVRGAAPRIGTVARDGALRVTGGPEALLALAEQGMLDGDRPVIIGDDPGGADVPAHDTVVTDTLRRREVLYSDVRRNVTATLTADEPLERGAPAPDIADPAWDRYTAVAVPGGVRSVTASSSAAGVRAAAAERDPGRLPFAALEVVAHEEVGHALTEPRDVTGLTAAFEEIPGEPPPARVTVVTDTGRRTVPVAPGPQPQEVAAPPGRTSELLLRVDALAWDAGRPARVGIAELAVPGLRATRSLDVPGAPDAGAVLLTGSVGSAPGCLAGSRVWACHPDLAIQGEDAAAIDRVVTLSAAAAERLDTVTGRVVAADPAVLERAANRAGGYPRVTSSSTSVDHPAALGRSAFDGDPATVWYPDPAEDAPSLRVELAERTELDTVRVGFPRADAMGAPVRVTLESTTAVRSGWLDGDGRLDFAPFSADEVLITFEPPPGQPLEVESVALPGVPELAAVADTGLAASCGSGPRLRVNGRSVPTRIVGDALQDALAGRPVRYESCGEVPLTEGRNRIAVDGTGTGAGRVGVESAALQAAAAGDPPPVRTAAVRSTELWTATERRVTVDARDAAYLVVNENFNEGWQATLPGRAEPLTPVRLDGWKQAWELPAGTSGTVTLRYTPDTPYRAALAAGGALALGVVVLAFARLRPLGASRARGPAQGRGTPGAVEAAGEGGPPDEGGLPSTSGLPRAAGRTAGRPTLAERLDRRGSVLPAARAARPRPALLVVPALLYGTWVAGAAGLAVVATVLAAGWRRARHRPARPGRDDTGSAVETGGRRALGRRTGRALRRTAHRAADVAARRWFAAALLTAAGLALAAGTALEVRVPDAPLGAALRGWVPQLLCVTALARALAALAAPEPAPPGLPRPADTGNGGRPSEAIREGSEEVRT</sequence>
<name>A0A368TAP0_9ACTN</name>
<keyword evidence="6" id="KW-1185">Reference proteome</keyword>
<evidence type="ECO:0000256" key="2">
    <source>
        <dbReference type="SAM" id="Phobius"/>
    </source>
</evidence>
<feature type="transmembrane region" description="Helical" evidence="2">
    <location>
        <begin position="1429"/>
        <end position="1452"/>
    </location>
</feature>
<feature type="region of interest" description="Disordered" evidence="1">
    <location>
        <begin position="1"/>
        <end position="31"/>
    </location>
</feature>
<keyword evidence="2" id="KW-1133">Transmembrane helix</keyword>
<dbReference type="Proteomes" id="UP000253318">
    <property type="component" value="Unassembled WGS sequence"/>
</dbReference>
<feature type="region of interest" description="Disordered" evidence="1">
    <location>
        <begin position="1483"/>
        <end position="1516"/>
    </location>
</feature>
<feature type="region of interest" description="Disordered" evidence="1">
    <location>
        <begin position="1279"/>
        <end position="1331"/>
    </location>
</feature>
<feature type="domain" description="Arabinofuranosyltransferase D third carbohydrate binding module" evidence="4">
    <location>
        <begin position="961"/>
        <end position="1059"/>
    </location>
</feature>
<feature type="compositionally biased region" description="Basic and acidic residues" evidence="1">
    <location>
        <begin position="1505"/>
        <end position="1516"/>
    </location>
</feature>
<dbReference type="RefSeq" id="WP_114433179.1">
    <property type="nucleotide sequence ID" value="NZ_QEIN01000012.1"/>
</dbReference>
<feature type="compositionally biased region" description="Low complexity" evidence="1">
    <location>
        <begin position="1"/>
        <end position="18"/>
    </location>
</feature>
<gene>
    <name evidence="5" type="ORF">DEF24_02825</name>
</gene>
<keyword evidence="2" id="KW-0812">Transmembrane</keyword>
<dbReference type="EMBL" id="QEIN01000012">
    <property type="protein sequence ID" value="RCV62002.1"/>
    <property type="molecule type" value="Genomic_DNA"/>
</dbReference>
<feature type="domain" description="Alpha-(1-&gt;3)-arabinofuranosyltransferase N-terminal GT-C" evidence="3">
    <location>
        <begin position="53"/>
        <end position="719"/>
    </location>
</feature>
<evidence type="ECO:0000259" key="4">
    <source>
        <dbReference type="Pfam" id="PF24607"/>
    </source>
</evidence>
<evidence type="ECO:0000313" key="6">
    <source>
        <dbReference type="Proteomes" id="UP000253318"/>
    </source>
</evidence>